<proteinExistence type="predicted"/>
<gene>
    <name evidence="1" type="ORF">MCHLO_08908</name>
</gene>
<dbReference type="Gene3D" id="3.40.50.1820">
    <property type="entry name" value="alpha/beta hydrolase"/>
    <property type="match status" value="1"/>
</dbReference>
<dbReference type="SUPFAM" id="SSF53474">
    <property type="entry name" value="alpha/beta-Hydrolases"/>
    <property type="match status" value="1"/>
</dbReference>
<sequence>MLHLGPERVRSCNDADDALALGTCSPARRKSETGATSWEHLLSRPSVQQSSGSRRPDENIERAHEIGVKDLSFLLFTSLAFVPPSEREHAGEANSCIRPLACTGLYLEIRIARQEFTCHHLILATNRDRGYELPHGGDFSGLTLTADYRQRDAEAKTTSQQGPSLPLSLIAPRRLHVRSLLPRPMLQQRVHTLSPSSNCPFYVDAVQYLPEHSFRDGLTLVFLHATNMHKEQYEVVLKHFFAADGTGVRIRDVWCIESPNHGGSALRNRGLLGSDQYRDYWTAEEYTRAAFAFLSSTAHGVDFRSRTVVGLAHSAASAPLMLQRRALPFAFAGLVFMDAAILPIGTRPTKVLCTLFGNWAKSKPHAFAGIEHARRLLGNTAFRGWDEESLDLFVRHALRPVDERDEGLPEGAKVTLCCSPRQEAAYYLAPTADLVEEPTQIFLQLTKEDIMPIHTIICLNDEYKGKGAEMKHSQIDHVKRMRNGSVQIIEGGHMFPQINPIGTAHALAQALEKVQAHVHGGAQAVVSRL</sequence>
<evidence type="ECO:0000313" key="2">
    <source>
        <dbReference type="Proteomes" id="UP000815677"/>
    </source>
</evidence>
<protein>
    <recommendedName>
        <fullName evidence="3">AB hydrolase-1 domain-containing protein</fullName>
    </recommendedName>
</protein>
<organism evidence="1 2">
    <name type="scientific">Mycena chlorophos</name>
    <name type="common">Agaric fungus</name>
    <name type="synonym">Agaricus chlorophos</name>
    <dbReference type="NCBI Taxonomy" id="658473"/>
    <lineage>
        <taxon>Eukaryota</taxon>
        <taxon>Fungi</taxon>
        <taxon>Dikarya</taxon>
        <taxon>Basidiomycota</taxon>
        <taxon>Agaricomycotina</taxon>
        <taxon>Agaricomycetes</taxon>
        <taxon>Agaricomycetidae</taxon>
        <taxon>Agaricales</taxon>
        <taxon>Marasmiineae</taxon>
        <taxon>Mycenaceae</taxon>
        <taxon>Mycena</taxon>
    </lineage>
</organism>
<dbReference type="EMBL" id="DF847414">
    <property type="protein sequence ID" value="GAT51796.1"/>
    <property type="molecule type" value="Genomic_DNA"/>
</dbReference>
<evidence type="ECO:0008006" key="3">
    <source>
        <dbReference type="Google" id="ProtNLM"/>
    </source>
</evidence>
<reference evidence="1" key="1">
    <citation type="submission" date="2014-09" db="EMBL/GenBank/DDBJ databases">
        <title>Genome sequence of the luminous mushroom Mycena chlorophos for searching fungal bioluminescence genes.</title>
        <authorList>
            <person name="Tanaka Y."/>
            <person name="Kasuga D."/>
            <person name="Oba Y."/>
            <person name="Hase S."/>
            <person name="Sato K."/>
            <person name="Oba Y."/>
            <person name="Sakakibara Y."/>
        </authorList>
    </citation>
    <scope>NUCLEOTIDE SEQUENCE</scope>
</reference>
<evidence type="ECO:0000313" key="1">
    <source>
        <dbReference type="EMBL" id="GAT51796.1"/>
    </source>
</evidence>
<keyword evidence="2" id="KW-1185">Reference proteome</keyword>
<name>A0ABQ0LLA3_MYCCL</name>
<accession>A0ABQ0LLA3</accession>
<dbReference type="InterPro" id="IPR029058">
    <property type="entry name" value="AB_hydrolase_fold"/>
</dbReference>
<dbReference type="Proteomes" id="UP000815677">
    <property type="component" value="Unassembled WGS sequence"/>
</dbReference>